<protein>
    <submittedName>
        <fullName evidence="1">Uncharacterized protein</fullName>
    </submittedName>
</protein>
<name>A0ABR9LIG7_9PSEU</name>
<sequence>MPEPTTLLQEQYAEVLLRFRRRALPLTAAIGELARLARRPQILDDHELQSLLSRIDHAHRSGTLRAHVEGPWAGAPTGRAIAERFGVGKVKLRDVRDAYYTLHLGLPPFDADEPVPAPPSTG</sequence>
<evidence type="ECO:0000313" key="1">
    <source>
        <dbReference type="EMBL" id="MBE1580448.1"/>
    </source>
</evidence>
<evidence type="ECO:0000313" key="2">
    <source>
        <dbReference type="Proteomes" id="UP000656548"/>
    </source>
</evidence>
<proteinExistence type="predicted"/>
<gene>
    <name evidence="1" type="ORF">H4W30_007529</name>
</gene>
<accession>A0ABR9LIG7</accession>
<reference evidence="1 2" key="1">
    <citation type="submission" date="2020-10" db="EMBL/GenBank/DDBJ databases">
        <title>Sequencing the genomes of 1000 actinobacteria strains.</title>
        <authorList>
            <person name="Klenk H.-P."/>
        </authorList>
    </citation>
    <scope>NUCLEOTIDE SEQUENCE [LARGE SCALE GENOMIC DNA]</scope>
    <source>
        <strain evidence="1 2">DSM 46661</strain>
    </source>
</reference>
<comment type="caution">
    <text evidence="1">The sequence shown here is derived from an EMBL/GenBank/DDBJ whole genome shotgun (WGS) entry which is preliminary data.</text>
</comment>
<dbReference type="RefSeq" id="WP_192747010.1">
    <property type="nucleotide sequence ID" value="NZ_JADBEJ010000006.1"/>
</dbReference>
<dbReference type="EMBL" id="JADBEJ010000006">
    <property type="protein sequence ID" value="MBE1580448.1"/>
    <property type="molecule type" value="Genomic_DNA"/>
</dbReference>
<keyword evidence="2" id="KW-1185">Reference proteome</keyword>
<dbReference type="Proteomes" id="UP000656548">
    <property type="component" value="Unassembled WGS sequence"/>
</dbReference>
<organism evidence="1 2">
    <name type="scientific">Amycolatopsis roodepoortensis</name>
    <dbReference type="NCBI Taxonomy" id="700274"/>
    <lineage>
        <taxon>Bacteria</taxon>
        <taxon>Bacillati</taxon>
        <taxon>Actinomycetota</taxon>
        <taxon>Actinomycetes</taxon>
        <taxon>Pseudonocardiales</taxon>
        <taxon>Pseudonocardiaceae</taxon>
        <taxon>Amycolatopsis</taxon>
    </lineage>
</organism>